<evidence type="ECO:0000256" key="4">
    <source>
        <dbReference type="ARBA" id="ARBA00022692"/>
    </source>
</evidence>
<evidence type="ECO:0000256" key="3">
    <source>
        <dbReference type="ARBA" id="ARBA00022475"/>
    </source>
</evidence>
<feature type="transmembrane region" description="Helical" evidence="7">
    <location>
        <begin position="252"/>
        <end position="278"/>
    </location>
</feature>
<proteinExistence type="inferred from homology"/>
<dbReference type="InterPro" id="IPR000515">
    <property type="entry name" value="MetI-like"/>
</dbReference>
<dbReference type="GO" id="GO:0055085">
    <property type="term" value="P:transmembrane transport"/>
    <property type="evidence" value="ECO:0007669"/>
    <property type="project" value="InterPro"/>
</dbReference>
<sequence>MRLFSPTIRTIPWLAMALLSLPVAGGLAGVLAPALGWLPALGGNELTLEHWRTLVATPGLADMVRLSLSAGLASALISLAIVMLFLGAFAETRALALVRRLLSPLLAVPHAAAAIGIAFLLAPSGLASRLLSPWPSGWDTPPDYLFPGDPWGLGLIIGLVIKEVPFLLLMSLAALPQCQAQARLRLARSLGYAPVTAFAKAVLPGLYPLIRLPIYAVIAFASANVEVAMILGPTTPPPLAVAVVRWINDPDLSMRFVASAAALLQLGVTLAALGLWWLGERLVASLSRTALTGGRREAGDRLWAGAGGLATLLAVLLLGGSLMGLVLWSLAAWWPFPAALPSPLSYHAWQGALPGLKEPLTQTALIGLAATGLSLLLTVGALEAEHLRHRGMAAWAELVLYLPLVVPPVAFLFGLVQLQVQAGLAPGALAVILAHSLFVLPYVFLSLAESYRRLDPRWAQVAASLGHSQASLFWRVRLPLLTVPILTAAAVGFSVSVGQYLPTLLMSAGRLSTLTTEAVSLASGGDRRLTAVYALMQLLLPALGFALALALPRLLMRHRSGVLNP</sequence>
<evidence type="ECO:0000256" key="7">
    <source>
        <dbReference type="RuleBase" id="RU363032"/>
    </source>
</evidence>
<feature type="transmembrane region" description="Helical" evidence="7">
    <location>
        <begin position="151"/>
        <end position="175"/>
    </location>
</feature>
<keyword evidence="2 7" id="KW-0813">Transport</keyword>
<name>A0A1G7MWE4_9GAMM</name>
<feature type="domain" description="ABC transmembrane type-1" evidence="8">
    <location>
        <begin position="360"/>
        <end position="551"/>
    </location>
</feature>
<keyword evidence="6 7" id="KW-0472">Membrane</keyword>
<evidence type="ECO:0000313" key="9">
    <source>
        <dbReference type="EMBL" id="SDF66032.1"/>
    </source>
</evidence>
<feature type="transmembrane region" description="Helical" evidence="7">
    <location>
        <begin position="101"/>
        <end position="122"/>
    </location>
</feature>
<evidence type="ECO:0000256" key="5">
    <source>
        <dbReference type="ARBA" id="ARBA00022989"/>
    </source>
</evidence>
<dbReference type="Pfam" id="PF00528">
    <property type="entry name" value="BPD_transp_1"/>
    <property type="match status" value="1"/>
</dbReference>
<keyword evidence="5 7" id="KW-1133">Transmembrane helix</keyword>
<keyword evidence="3" id="KW-1003">Cell membrane</keyword>
<evidence type="ECO:0000259" key="8">
    <source>
        <dbReference type="PROSITE" id="PS50928"/>
    </source>
</evidence>
<feature type="transmembrane region" description="Helical" evidence="7">
    <location>
        <begin position="363"/>
        <end position="382"/>
    </location>
</feature>
<feature type="transmembrane region" description="Helical" evidence="7">
    <location>
        <begin position="302"/>
        <end position="334"/>
    </location>
</feature>
<feature type="transmembrane region" description="Helical" evidence="7">
    <location>
        <begin position="478"/>
        <end position="501"/>
    </location>
</feature>
<evidence type="ECO:0000256" key="6">
    <source>
        <dbReference type="ARBA" id="ARBA00023136"/>
    </source>
</evidence>
<dbReference type="RefSeq" id="WP_092522007.1">
    <property type="nucleotide sequence ID" value="NZ_FNCI01000001.1"/>
</dbReference>
<dbReference type="AlphaFoldDB" id="A0A1G7MWE4"/>
<feature type="transmembrane region" description="Helical" evidence="7">
    <location>
        <begin position="66"/>
        <end position="89"/>
    </location>
</feature>
<dbReference type="SUPFAM" id="SSF161098">
    <property type="entry name" value="MetI-like"/>
    <property type="match status" value="2"/>
</dbReference>
<accession>A0A1G7MWE4</accession>
<feature type="transmembrane region" description="Helical" evidence="7">
    <location>
        <begin position="394"/>
        <end position="416"/>
    </location>
</feature>
<keyword evidence="4 7" id="KW-0812">Transmembrane</keyword>
<feature type="domain" description="ABC transmembrane type-1" evidence="8">
    <location>
        <begin position="64"/>
        <end position="276"/>
    </location>
</feature>
<evidence type="ECO:0000256" key="1">
    <source>
        <dbReference type="ARBA" id="ARBA00004651"/>
    </source>
</evidence>
<protein>
    <submittedName>
        <fullName evidence="9">Putative thiamine transport system permease protein</fullName>
    </submittedName>
</protein>
<dbReference type="GO" id="GO:0005886">
    <property type="term" value="C:plasma membrane"/>
    <property type="evidence" value="ECO:0007669"/>
    <property type="project" value="UniProtKB-SubCell"/>
</dbReference>
<dbReference type="InterPro" id="IPR035906">
    <property type="entry name" value="MetI-like_sf"/>
</dbReference>
<dbReference type="EMBL" id="FNCI01000001">
    <property type="protein sequence ID" value="SDF66032.1"/>
    <property type="molecule type" value="Genomic_DNA"/>
</dbReference>
<feature type="transmembrane region" description="Helical" evidence="7">
    <location>
        <begin position="428"/>
        <end position="448"/>
    </location>
</feature>
<evidence type="ECO:0000313" key="10">
    <source>
        <dbReference type="Proteomes" id="UP000198641"/>
    </source>
</evidence>
<dbReference type="PANTHER" id="PTHR30183:SF6">
    <property type="entry name" value="INNER MEMBRANE ABC TRANSPORTER PERMEASE PROTEIN YNJC"/>
    <property type="match status" value="1"/>
</dbReference>
<reference evidence="9 10" key="1">
    <citation type="submission" date="2016-10" db="EMBL/GenBank/DDBJ databases">
        <authorList>
            <person name="de Groot N.N."/>
        </authorList>
    </citation>
    <scope>NUCLEOTIDE SEQUENCE [LARGE SCALE GENOMIC DNA]</scope>
    <source>
        <strain evidence="9 10">BH539</strain>
    </source>
</reference>
<feature type="transmembrane region" description="Helical" evidence="7">
    <location>
        <begin position="531"/>
        <end position="551"/>
    </location>
</feature>
<dbReference type="CDD" id="cd06261">
    <property type="entry name" value="TM_PBP2"/>
    <property type="match status" value="1"/>
</dbReference>
<evidence type="ECO:0000256" key="2">
    <source>
        <dbReference type="ARBA" id="ARBA00022448"/>
    </source>
</evidence>
<organism evidence="9 10">
    <name type="scientific">Onishia taeanensis</name>
    <dbReference type="NCBI Taxonomy" id="284577"/>
    <lineage>
        <taxon>Bacteria</taxon>
        <taxon>Pseudomonadati</taxon>
        <taxon>Pseudomonadota</taxon>
        <taxon>Gammaproteobacteria</taxon>
        <taxon>Oceanospirillales</taxon>
        <taxon>Halomonadaceae</taxon>
        <taxon>Onishia</taxon>
    </lineage>
</organism>
<feature type="transmembrane region" description="Helical" evidence="7">
    <location>
        <begin position="212"/>
        <end position="232"/>
    </location>
</feature>
<dbReference type="STRING" id="284577.SAMN05216571_10194"/>
<keyword evidence="10" id="KW-1185">Reference proteome</keyword>
<dbReference type="PROSITE" id="PS50928">
    <property type="entry name" value="ABC_TM1"/>
    <property type="match status" value="2"/>
</dbReference>
<gene>
    <name evidence="9" type="ORF">SAMN05216571_10194</name>
</gene>
<comment type="similarity">
    <text evidence="7">Belongs to the binding-protein-dependent transport system permease family.</text>
</comment>
<dbReference type="Gene3D" id="1.10.3720.10">
    <property type="entry name" value="MetI-like"/>
    <property type="match status" value="2"/>
</dbReference>
<comment type="subcellular location">
    <subcellularLocation>
        <location evidence="1 7">Cell membrane</location>
        <topology evidence="1 7">Multi-pass membrane protein</topology>
    </subcellularLocation>
</comment>
<dbReference type="PANTHER" id="PTHR30183">
    <property type="entry name" value="MOLYBDENUM TRANSPORT SYSTEM PERMEASE PROTEIN MODB"/>
    <property type="match status" value="1"/>
</dbReference>
<dbReference type="Proteomes" id="UP000198641">
    <property type="component" value="Unassembled WGS sequence"/>
</dbReference>
<dbReference type="OrthoDB" id="7852521at2"/>